<feature type="domain" description="Major facilitator superfamily (MFS) profile" evidence="5">
    <location>
        <begin position="20"/>
        <end position="413"/>
    </location>
</feature>
<feature type="transmembrane region" description="Helical" evidence="4">
    <location>
        <begin position="235"/>
        <end position="261"/>
    </location>
</feature>
<feature type="transmembrane region" description="Helical" evidence="4">
    <location>
        <begin position="116"/>
        <end position="139"/>
    </location>
</feature>
<dbReference type="Proteomes" id="UP000295506">
    <property type="component" value="Unassembled WGS sequence"/>
</dbReference>
<proteinExistence type="predicted"/>
<keyword evidence="2 4" id="KW-1133">Transmembrane helix</keyword>
<dbReference type="PANTHER" id="PTHR23537">
    <property type="match status" value="1"/>
</dbReference>
<dbReference type="InterPro" id="IPR020846">
    <property type="entry name" value="MFS_dom"/>
</dbReference>
<accession>A0AA94THX0</accession>
<dbReference type="GO" id="GO:0022857">
    <property type="term" value="F:transmembrane transporter activity"/>
    <property type="evidence" value="ECO:0007669"/>
    <property type="project" value="InterPro"/>
</dbReference>
<dbReference type="PROSITE" id="PS50850">
    <property type="entry name" value="MFS"/>
    <property type="match status" value="1"/>
</dbReference>
<feature type="transmembrane region" description="Helical" evidence="4">
    <location>
        <begin position="273"/>
        <end position="293"/>
    </location>
</feature>
<evidence type="ECO:0000256" key="1">
    <source>
        <dbReference type="ARBA" id="ARBA00022692"/>
    </source>
</evidence>
<sequence>MSASVRILVSAGRPVHYGWVICLTGCAVLFACLGLGRFSLGMLLPSMGASLHLDYARMGLISTGNFAGYMSAVLVAGTATQSLGARRAIALGLALVGGSMILIARCTSFVPVLVLYFATGVGSGLANVPLMGLVSHWFLRDTRGRAAGFMVSGNGLAIIFCGLFIPWVNQGSGGEGWRTGWLVLGGISLAVTMLAAILLRNHPREKGLEPLGTGGGPPASVPGAGKRAGVARRDVVHLGVIYLLFGATYVVYATFIVTSMVDAHHFGEDVAGRFWAVVGGLSVFSGPLFGWLSDRLGRRLGMIAVFLLFTVAYVFAALSGTGFLYGSIALFGIVVWSIPTIMSAAVGDYMGPEQAVRAFGFITLFFGAGQIVGPAVAGWLAEATGDFNGPFLLCAALTACAAGLAALLKKPAEAGRAMGS</sequence>
<reference evidence="6 7" key="1">
    <citation type="submission" date="2019-03" db="EMBL/GenBank/DDBJ databases">
        <title>Genomic Encyclopedia of Type Strains, Phase IV (KMG-IV): sequencing the most valuable type-strain genomes for metagenomic binning, comparative biology and taxonomic classification.</title>
        <authorList>
            <person name="Goeker M."/>
        </authorList>
    </citation>
    <scope>NUCLEOTIDE SEQUENCE [LARGE SCALE GENOMIC DNA]</scope>
    <source>
        <strain evidence="6 7">DSM 101483</strain>
    </source>
</reference>
<dbReference type="EMBL" id="SOBK01000014">
    <property type="protein sequence ID" value="TDT86245.1"/>
    <property type="molecule type" value="Genomic_DNA"/>
</dbReference>
<feature type="transmembrane region" description="Helical" evidence="4">
    <location>
        <begin position="16"/>
        <end position="36"/>
    </location>
</feature>
<evidence type="ECO:0000256" key="2">
    <source>
        <dbReference type="ARBA" id="ARBA00022989"/>
    </source>
</evidence>
<keyword evidence="1 4" id="KW-0812">Transmembrane</keyword>
<evidence type="ECO:0000256" key="4">
    <source>
        <dbReference type="SAM" id="Phobius"/>
    </source>
</evidence>
<evidence type="ECO:0000256" key="3">
    <source>
        <dbReference type="ARBA" id="ARBA00023136"/>
    </source>
</evidence>
<feature type="transmembrane region" description="Helical" evidence="4">
    <location>
        <begin position="324"/>
        <end position="346"/>
    </location>
</feature>
<keyword evidence="3 4" id="KW-0472">Membrane</keyword>
<feature type="transmembrane region" description="Helical" evidence="4">
    <location>
        <begin position="146"/>
        <end position="168"/>
    </location>
</feature>
<evidence type="ECO:0000313" key="6">
    <source>
        <dbReference type="EMBL" id="TDT86245.1"/>
    </source>
</evidence>
<feature type="transmembrane region" description="Helical" evidence="4">
    <location>
        <begin position="180"/>
        <end position="199"/>
    </location>
</feature>
<feature type="transmembrane region" description="Helical" evidence="4">
    <location>
        <begin position="358"/>
        <end position="381"/>
    </location>
</feature>
<gene>
    <name evidence="6" type="ORF">EDC59_11410</name>
</gene>
<comment type="caution">
    <text evidence="6">The sequence shown here is derived from an EMBL/GenBank/DDBJ whole genome shotgun (WGS) entry which is preliminary data.</text>
</comment>
<dbReference type="InterPro" id="IPR010645">
    <property type="entry name" value="MFS_4"/>
</dbReference>
<feature type="transmembrane region" description="Helical" evidence="4">
    <location>
        <begin position="300"/>
        <end position="318"/>
    </location>
</feature>
<dbReference type="Gene3D" id="1.20.1250.20">
    <property type="entry name" value="MFS general substrate transporter like domains"/>
    <property type="match status" value="2"/>
</dbReference>
<organism evidence="6 7">
    <name type="scientific">Pseudodesulfovibrio indicus</name>
    <dbReference type="NCBI Taxonomy" id="1716143"/>
    <lineage>
        <taxon>Bacteria</taxon>
        <taxon>Pseudomonadati</taxon>
        <taxon>Thermodesulfobacteriota</taxon>
        <taxon>Desulfovibrionia</taxon>
        <taxon>Desulfovibrionales</taxon>
        <taxon>Desulfovibrionaceae</taxon>
    </lineage>
</organism>
<dbReference type="SUPFAM" id="SSF103473">
    <property type="entry name" value="MFS general substrate transporter"/>
    <property type="match status" value="1"/>
</dbReference>
<dbReference type="PROSITE" id="PS51257">
    <property type="entry name" value="PROKAR_LIPOPROTEIN"/>
    <property type="match status" value="1"/>
</dbReference>
<dbReference type="PANTHER" id="PTHR23537:SF1">
    <property type="entry name" value="SUGAR TRANSPORTER"/>
    <property type="match status" value="1"/>
</dbReference>
<dbReference type="GO" id="GO:0005886">
    <property type="term" value="C:plasma membrane"/>
    <property type="evidence" value="ECO:0007669"/>
    <property type="project" value="TreeGrafter"/>
</dbReference>
<feature type="transmembrane region" description="Helical" evidence="4">
    <location>
        <begin position="56"/>
        <end position="76"/>
    </location>
</feature>
<dbReference type="InterPro" id="IPR036259">
    <property type="entry name" value="MFS_trans_sf"/>
</dbReference>
<dbReference type="RefSeq" id="WP_243833620.1">
    <property type="nucleotide sequence ID" value="NZ_SOBK01000014.1"/>
</dbReference>
<dbReference type="AlphaFoldDB" id="A0AA94THX0"/>
<dbReference type="Pfam" id="PF06779">
    <property type="entry name" value="MFS_4"/>
    <property type="match status" value="1"/>
</dbReference>
<evidence type="ECO:0000259" key="5">
    <source>
        <dbReference type="PROSITE" id="PS50850"/>
    </source>
</evidence>
<evidence type="ECO:0000313" key="7">
    <source>
        <dbReference type="Proteomes" id="UP000295506"/>
    </source>
</evidence>
<feature type="transmembrane region" description="Helical" evidence="4">
    <location>
        <begin position="88"/>
        <end position="110"/>
    </location>
</feature>
<name>A0AA94THX0_9BACT</name>
<protein>
    <submittedName>
        <fullName evidence="6">Sugar phosphate permease</fullName>
    </submittedName>
</protein>
<feature type="transmembrane region" description="Helical" evidence="4">
    <location>
        <begin position="387"/>
        <end position="408"/>
    </location>
</feature>